<feature type="domain" description="Rieske" evidence="5">
    <location>
        <begin position="5"/>
        <end position="101"/>
    </location>
</feature>
<accession>A0A076PQ38</accession>
<dbReference type="InterPro" id="IPR036922">
    <property type="entry name" value="Rieske_2Fe-2S_sf"/>
</dbReference>
<keyword evidence="1" id="KW-0001">2Fe-2S</keyword>
<dbReference type="PROSITE" id="PS51296">
    <property type="entry name" value="RIESKE"/>
    <property type="match status" value="1"/>
</dbReference>
<dbReference type="InterPro" id="IPR017941">
    <property type="entry name" value="Rieske_2Fe-2S"/>
</dbReference>
<dbReference type="PANTHER" id="PTHR21496:SF23">
    <property type="entry name" value="3-PHENYLPROPIONATE_CINNAMIC ACID DIOXYGENASE FERREDOXIN SUBUNIT"/>
    <property type="match status" value="1"/>
</dbReference>
<dbReference type="RefSeq" id="WP_419177853.1">
    <property type="nucleotide sequence ID" value="NZ_CP006704.1"/>
</dbReference>
<name>A0A076PQ38_COMTE</name>
<dbReference type="EMBL" id="CP006704">
    <property type="protein sequence ID" value="AIJ45795.1"/>
    <property type="molecule type" value="Genomic_DNA"/>
</dbReference>
<protein>
    <submittedName>
        <fullName evidence="6">3-phenylpropionate dioxygenase</fullName>
    </submittedName>
</protein>
<evidence type="ECO:0000256" key="1">
    <source>
        <dbReference type="ARBA" id="ARBA00022714"/>
    </source>
</evidence>
<dbReference type="GO" id="GO:0051213">
    <property type="term" value="F:dioxygenase activity"/>
    <property type="evidence" value="ECO:0007669"/>
    <property type="project" value="UniProtKB-KW"/>
</dbReference>
<dbReference type="Gene3D" id="2.102.10.10">
    <property type="entry name" value="Rieske [2Fe-2S] iron-sulphur domain"/>
    <property type="match status" value="1"/>
</dbReference>
<evidence type="ECO:0000313" key="7">
    <source>
        <dbReference type="Proteomes" id="UP000028782"/>
    </source>
</evidence>
<proteinExistence type="predicted"/>
<keyword evidence="4" id="KW-0411">Iron-sulfur</keyword>
<keyword evidence="3" id="KW-0408">Iron</keyword>
<dbReference type="GO" id="GO:0046872">
    <property type="term" value="F:metal ion binding"/>
    <property type="evidence" value="ECO:0007669"/>
    <property type="project" value="UniProtKB-KW"/>
</dbReference>
<dbReference type="KEGG" id="ctes:O987_08245"/>
<dbReference type="GO" id="GO:0051537">
    <property type="term" value="F:2 iron, 2 sulfur cluster binding"/>
    <property type="evidence" value="ECO:0007669"/>
    <property type="project" value="UniProtKB-KW"/>
</dbReference>
<evidence type="ECO:0000313" key="6">
    <source>
        <dbReference type="EMBL" id="AIJ45795.1"/>
    </source>
</evidence>
<reference evidence="6 7" key="1">
    <citation type="journal article" date="2014" name="Genome Announc.">
        <title>Complete Genome Sequence of Polychlorinated Biphenyl Degrader Comamonas testosteroni TK102 (NBRC 109938).</title>
        <authorList>
            <person name="Fukuda K."/>
            <person name="Hosoyama A."/>
            <person name="Tsuchikane K."/>
            <person name="Ohji S."/>
            <person name="Yamazoe A."/>
            <person name="Fujita N."/>
            <person name="Shintani M."/>
            <person name="Kimbara K."/>
        </authorList>
    </citation>
    <scope>NUCLEOTIDE SEQUENCE [LARGE SCALE GENOMIC DNA]</scope>
    <source>
        <strain evidence="6">TK102</strain>
    </source>
</reference>
<dbReference type="PANTHER" id="PTHR21496">
    <property type="entry name" value="FERREDOXIN-RELATED"/>
    <property type="match status" value="1"/>
</dbReference>
<sequence length="110" mass="11914">MMAFTKACSVDDVPPGEALQVSHDAQKVAIFNVEGEFFATQDQCTHGEWSLAEGGYLDGDVVECSLHMGKFCVRTGKVKSPPPCEPLKVYPIRIEGQDVLVNFSAAALHT</sequence>
<dbReference type="SUPFAM" id="SSF50022">
    <property type="entry name" value="ISP domain"/>
    <property type="match status" value="1"/>
</dbReference>
<evidence type="ECO:0000256" key="2">
    <source>
        <dbReference type="ARBA" id="ARBA00022723"/>
    </source>
</evidence>
<organism evidence="6 7">
    <name type="scientific">Comamonas testosteroni TK102</name>
    <dbReference type="NCBI Taxonomy" id="1392005"/>
    <lineage>
        <taxon>Bacteria</taxon>
        <taxon>Pseudomonadati</taxon>
        <taxon>Pseudomonadota</taxon>
        <taxon>Betaproteobacteria</taxon>
        <taxon>Burkholderiales</taxon>
        <taxon>Comamonadaceae</taxon>
        <taxon>Comamonas</taxon>
    </lineage>
</organism>
<dbReference type="AlphaFoldDB" id="A0A076PQ38"/>
<evidence type="ECO:0000256" key="4">
    <source>
        <dbReference type="ARBA" id="ARBA00023014"/>
    </source>
</evidence>
<dbReference type="HOGENOM" id="CLU_055690_5_2_4"/>
<evidence type="ECO:0000256" key="3">
    <source>
        <dbReference type="ARBA" id="ARBA00023004"/>
    </source>
</evidence>
<keyword evidence="6" id="KW-0560">Oxidoreductase</keyword>
<dbReference type="Pfam" id="PF00355">
    <property type="entry name" value="Rieske"/>
    <property type="match status" value="1"/>
</dbReference>
<dbReference type="Proteomes" id="UP000028782">
    <property type="component" value="Chromosome"/>
</dbReference>
<keyword evidence="2" id="KW-0479">Metal-binding</keyword>
<dbReference type="CDD" id="cd03528">
    <property type="entry name" value="Rieske_RO_ferredoxin"/>
    <property type="match status" value="1"/>
</dbReference>
<keyword evidence="6" id="KW-0223">Dioxygenase</keyword>
<gene>
    <name evidence="6" type="ORF">O987_08245</name>
</gene>
<evidence type="ECO:0000259" key="5">
    <source>
        <dbReference type="PROSITE" id="PS51296"/>
    </source>
</evidence>